<sequence>MTVEGSSIDSTRPSIARGNVGSLSFGTHPGQG</sequence>
<keyword evidence="3" id="KW-1185">Reference proteome</keyword>
<name>A0A7W8F8R7_9ACTN</name>
<comment type="caution">
    <text evidence="2">The sequence shown here is derived from an EMBL/GenBank/DDBJ whole genome shotgun (WGS) entry which is preliminary data.</text>
</comment>
<reference evidence="2 3" key="1">
    <citation type="submission" date="2020-08" db="EMBL/GenBank/DDBJ databases">
        <title>Genomic Encyclopedia of Type Strains, Phase III (KMG-III): the genomes of soil and plant-associated and newly described type strains.</title>
        <authorList>
            <person name="Whitman W."/>
        </authorList>
    </citation>
    <scope>NUCLEOTIDE SEQUENCE [LARGE SCALE GENOMIC DNA]</scope>
    <source>
        <strain evidence="2 3">CECT 3226</strain>
    </source>
</reference>
<accession>A0A7W8F8R7</accession>
<protein>
    <submittedName>
        <fullName evidence="2">Uncharacterized protein</fullName>
    </submittedName>
</protein>
<gene>
    <name evidence="2" type="ORF">FHS32_003069</name>
</gene>
<organism evidence="2 3">
    <name type="scientific">Streptomyces griseoloalbus</name>
    <dbReference type="NCBI Taxonomy" id="67303"/>
    <lineage>
        <taxon>Bacteria</taxon>
        <taxon>Bacillati</taxon>
        <taxon>Actinomycetota</taxon>
        <taxon>Actinomycetes</taxon>
        <taxon>Kitasatosporales</taxon>
        <taxon>Streptomycetaceae</taxon>
        <taxon>Streptomyces</taxon>
    </lineage>
</organism>
<dbReference type="Proteomes" id="UP000568022">
    <property type="component" value="Unassembled WGS sequence"/>
</dbReference>
<evidence type="ECO:0000313" key="3">
    <source>
        <dbReference type="Proteomes" id="UP000568022"/>
    </source>
</evidence>
<evidence type="ECO:0000313" key="2">
    <source>
        <dbReference type="EMBL" id="MBB5126332.1"/>
    </source>
</evidence>
<dbReference type="AlphaFoldDB" id="A0A7W8F8R7"/>
<feature type="region of interest" description="Disordered" evidence="1">
    <location>
        <begin position="1"/>
        <end position="32"/>
    </location>
</feature>
<evidence type="ECO:0000256" key="1">
    <source>
        <dbReference type="SAM" id="MobiDB-lite"/>
    </source>
</evidence>
<feature type="compositionally biased region" description="Polar residues" evidence="1">
    <location>
        <begin position="1"/>
        <end position="13"/>
    </location>
</feature>
<dbReference type="EMBL" id="JACHJE010000006">
    <property type="protein sequence ID" value="MBB5126332.1"/>
    <property type="molecule type" value="Genomic_DNA"/>
</dbReference>
<proteinExistence type="predicted"/>